<gene>
    <name evidence="2" type="ORF">MNBD_ALPHA11-1828</name>
</gene>
<reference evidence="2" key="1">
    <citation type="submission" date="2018-06" db="EMBL/GenBank/DDBJ databases">
        <authorList>
            <person name="Zhirakovskaya E."/>
        </authorList>
    </citation>
    <scope>NUCLEOTIDE SEQUENCE</scope>
</reference>
<dbReference type="InterPro" id="IPR009531">
    <property type="entry name" value="DUF1150"/>
</dbReference>
<dbReference type="Pfam" id="PF06620">
    <property type="entry name" value="DUF1150"/>
    <property type="match status" value="1"/>
</dbReference>
<dbReference type="AlphaFoldDB" id="A0A3B0UAX8"/>
<feature type="region of interest" description="Disordered" evidence="1">
    <location>
        <begin position="1"/>
        <end position="29"/>
    </location>
</feature>
<evidence type="ECO:0008006" key="3">
    <source>
        <dbReference type="Google" id="ProtNLM"/>
    </source>
</evidence>
<dbReference type="EMBL" id="UOEQ01000479">
    <property type="protein sequence ID" value="VAW23662.1"/>
    <property type="molecule type" value="Genomic_DNA"/>
</dbReference>
<feature type="compositionally biased region" description="Polar residues" evidence="1">
    <location>
        <begin position="16"/>
        <end position="26"/>
    </location>
</feature>
<protein>
    <recommendedName>
        <fullName evidence="3">DUF1150 family protein</fullName>
    </recommendedName>
</protein>
<evidence type="ECO:0000313" key="2">
    <source>
        <dbReference type="EMBL" id="VAW23662.1"/>
    </source>
</evidence>
<evidence type="ECO:0000256" key="1">
    <source>
        <dbReference type="SAM" id="MobiDB-lite"/>
    </source>
</evidence>
<organism evidence="2">
    <name type="scientific">hydrothermal vent metagenome</name>
    <dbReference type="NCBI Taxonomy" id="652676"/>
    <lineage>
        <taxon>unclassified sequences</taxon>
        <taxon>metagenomes</taxon>
        <taxon>ecological metagenomes</taxon>
    </lineage>
</organism>
<name>A0A3B0UAX8_9ZZZZ</name>
<sequence length="105" mass="11709">MQEKPTNADQRDSSPDQDTITGQTHPLRNLSEDEFAALGGENMVFVRSISARELALFLPEAKSMPGDVQFQMIMAANGAPILVSDSQTALLDWFEQNDFDQVQRH</sequence>
<accession>A0A3B0UAX8</accession>
<proteinExistence type="predicted"/>